<dbReference type="Pfam" id="PF13855">
    <property type="entry name" value="LRR_8"/>
    <property type="match status" value="2"/>
</dbReference>
<dbReference type="PANTHER" id="PTHR24373:SF307">
    <property type="entry name" value="TLR4 INTERACTOR WITH LEUCINE RICH REPEATS"/>
    <property type="match status" value="1"/>
</dbReference>
<feature type="signal peptide" evidence="5">
    <location>
        <begin position="1"/>
        <end position="22"/>
    </location>
</feature>
<dbReference type="SMART" id="SM00365">
    <property type="entry name" value="LRR_SD22"/>
    <property type="match status" value="3"/>
</dbReference>
<dbReference type="SUPFAM" id="SSF52058">
    <property type="entry name" value="L domain-like"/>
    <property type="match status" value="1"/>
</dbReference>
<dbReference type="RefSeq" id="XP_014149960.1">
    <property type="nucleotide sequence ID" value="XM_014294485.1"/>
</dbReference>
<dbReference type="SMART" id="SM00369">
    <property type="entry name" value="LRR_TYP"/>
    <property type="match status" value="4"/>
</dbReference>
<evidence type="ECO:0000256" key="5">
    <source>
        <dbReference type="SAM" id="SignalP"/>
    </source>
</evidence>
<dbReference type="EMBL" id="KQ243278">
    <property type="protein sequence ID" value="KNC76058.1"/>
    <property type="molecule type" value="Genomic_DNA"/>
</dbReference>
<dbReference type="InterPro" id="IPR003591">
    <property type="entry name" value="Leu-rich_rpt_typical-subtyp"/>
</dbReference>
<name>A0A0L0FJ59_9EUKA</name>
<keyword evidence="2 5" id="KW-0732">Signal</keyword>
<evidence type="ECO:0000256" key="2">
    <source>
        <dbReference type="ARBA" id="ARBA00022729"/>
    </source>
</evidence>
<dbReference type="Gene3D" id="3.80.10.10">
    <property type="entry name" value="Ribonuclease Inhibitor"/>
    <property type="match status" value="1"/>
</dbReference>
<dbReference type="GO" id="GO:0005615">
    <property type="term" value="C:extracellular space"/>
    <property type="evidence" value="ECO:0007669"/>
    <property type="project" value="TreeGrafter"/>
</dbReference>
<protein>
    <submittedName>
        <fullName evidence="6">Uncharacterized protein</fullName>
    </submittedName>
</protein>
<evidence type="ECO:0000256" key="3">
    <source>
        <dbReference type="ARBA" id="ARBA00022737"/>
    </source>
</evidence>
<dbReference type="PANTHER" id="PTHR24373">
    <property type="entry name" value="SLIT RELATED LEUCINE-RICH REPEAT NEURONAL PROTEIN"/>
    <property type="match status" value="1"/>
</dbReference>
<organism evidence="6 7">
    <name type="scientific">Sphaeroforma arctica JP610</name>
    <dbReference type="NCBI Taxonomy" id="667725"/>
    <lineage>
        <taxon>Eukaryota</taxon>
        <taxon>Ichthyosporea</taxon>
        <taxon>Ichthyophonida</taxon>
        <taxon>Sphaeroforma</taxon>
    </lineage>
</organism>
<evidence type="ECO:0000313" key="7">
    <source>
        <dbReference type="Proteomes" id="UP000054560"/>
    </source>
</evidence>
<dbReference type="GeneID" id="25911934"/>
<proteinExistence type="predicted"/>
<dbReference type="GO" id="GO:0031012">
    <property type="term" value="C:extracellular matrix"/>
    <property type="evidence" value="ECO:0007669"/>
    <property type="project" value="TreeGrafter"/>
</dbReference>
<dbReference type="eggNOG" id="KOG0619">
    <property type="taxonomic scope" value="Eukaryota"/>
</dbReference>
<feature type="compositionally biased region" description="Basic and acidic residues" evidence="4">
    <location>
        <begin position="283"/>
        <end position="294"/>
    </location>
</feature>
<gene>
    <name evidence="6" type="ORF">SARC_11430</name>
</gene>
<evidence type="ECO:0000313" key="6">
    <source>
        <dbReference type="EMBL" id="KNC76058.1"/>
    </source>
</evidence>
<sequence length="364" mass="39538">MISKAIRWTLAALMCSASVVFGEPEKIQGTQCGEIHIIRENGVLMRTGGGDPSTCKELNLKMIRLEKLHPDVFKGMTGLQELAMWGCQLKSVPAGVFDDLTGLRTLYLGGNEIEEIHPSLFKNLKSLEFLDLLNTEALVAAGDSVFGGLSSLKKLYIGMCGYETISPTLLAPLVNIEYLSMGSNEITHIAEGAFKHNTKLQTLSLGQNQLSSFGKEHWEGIGNVREILLQDNPLRCCDIPTSLSPEGLEGMKAACPAMTCTLNLGDDKKADKAPEEAIKLVDENVAAEPEKDSATDAQASATQDSDEPADDDEGVDDDLEDLDDADFDTMFDGDDGDEYDEDDEIFGAEEVLLTEDIKATHVEL</sequence>
<dbReference type="Proteomes" id="UP000054560">
    <property type="component" value="Unassembled WGS sequence"/>
</dbReference>
<feature type="chain" id="PRO_5005538610" evidence="5">
    <location>
        <begin position="23"/>
        <end position="364"/>
    </location>
</feature>
<keyword evidence="7" id="KW-1185">Reference proteome</keyword>
<dbReference type="OrthoDB" id="1055097at2759"/>
<keyword evidence="1" id="KW-0433">Leucine-rich repeat</keyword>
<feature type="region of interest" description="Disordered" evidence="4">
    <location>
        <begin position="283"/>
        <end position="341"/>
    </location>
</feature>
<dbReference type="AlphaFoldDB" id="A0A0L0FJ59"/>
<dbReference type="InterPro" id="IPR050328">
    <property type="entry name" value="Dev_Immune_Receptor"/>
</dbReference>
<evidence type="ECO:0000256" key="1">
    <source>
        <dbReference type="ARBA" id="ARBA00022614"/>
    </source>
</evidence>
<dbReference type="STRING" id="667725.A0A0L0FJ59"/>
<keyword evidence="3" id="KW-0677">Repeat</keyword>
<dbReference type="PROSITE" id="PS51450">
    <property type="entry name" value="LRR"/>
    <property type="match status" value="1"/>
</dbReference>
<evidence type="ECO:0000256" key="4">
    <source>
        <dbReference type="SAM" id="MobiDB-lite"/>
    </source>
</evidence>
<reference evidence="6 7" key="1">
    <citation type="submission" date="2011-02" db="EMBL/GenBank/DDBJ databases">
        <title>The Genome Sequence of Sphaeroforma arctica JP610.</title>
        <authorList>
            <consortium name="The Broad Institute Genome Sequencing Platform"/>
            <person name="Russ C."/>
            <person name="Cuomo C."/>
            <person name="Young S.K."/>
            <person name="Zeng Q."/>
            <person name="Gargeya S."/>
            <person name="Alvarado L."/>
            <person name="Berlin A."/>
            <person name="Chapman S.B."/>
            <person name="Chen Z."/>
            <person name="Freedman E."/>
            <person name="Gellesch M."/>
            <person name="Goldberg J."/>
            <person name="Griggs A."/>
            <person name="Gujja S."/>
            <person name="Heilman E."/>
            <person name="Heiman D."/>
            <person name="Howarth C."/>
            <person name="Mehta T."/>
            <person name="Neiman D."/>
            <person name="Pearson M."/>
            <person name="Roberts A."/>
            <person name="Saif S."/>
            <person name="Shea T."/>
            <person name="Shenoy N."/>
            <person name="Sisk P."/>
            <person name="Stolte C."/>
            <person name="Sykes S."/>
            <person name="White J."/>
            <person name="Yandava C."/>
            <person name="Burger G."/>
            <person name="Gray M.W."/>
            <person name="Holland P.W.H."/>
            <person name="King N."/>
            <person name="Lang F.B.F."/>
            <person name="Roger A.J."/>
            <person name="Ruiz-Trillo I."/>
            <person name="Haas B."/>
            <person name="Nusbaum C."/>
            <person name="Birren B."/>
        </authorList>
    </citation>
    <scope>NUCLEOTIDE SEQUENCE [LARGE SCALE GENOMIC DNA]</scope>
    <source>
        <strain evidence="6 7">JP610</strain>
    </source>
</reference>
<dbReference type="InterPro" id="IPR032675">
    <property type="entry name" value="LRR_dom_sf"/>
</dbReference>
<accession>A0A0L0FJ59</accession>
<feature type="compositionally biased region" description="Acidic residues" evidence="4">
    <location>
        <begin position="304"/>
        <end position="341"/>
    </location>
</feature>
<dbReference type="InterPro" id="IPR001611">
    <property type="entry name" value="Leu-rich_rpt"/>
</dbReference>